<evidence type="ECO:0000313" key="5">
    <source>
        <dbReference type="EMBL" id="QIB69240.1"/>
    </source>
</evidence>
<reference evidence="5 6" key="1">
    <citation type="submission" date="2020-02" db="EMBL/GenBank/DDBJ databases">
        <authorList>
            <person name="Kim Y.B."/>
            <person name="Roh S.W."/>
        </authorList>
    </citation>
    <scope>NUCLEOTIDE SEQUENCE [LARGE SCALE GENOMIC DNA]</scope>
    <source>
        <strain evidence="5 6">DSM 103574</strain>
    </source>
</reference>
<dbReference type="AlphaFoldDB" id="A0A858BWG4"/>
<evidence type="ECO:0000256" key="1">
    <source>
        <dbReference type="ARBA" id="ARBA00022729"/>
    </source>
</evidence>
<keyword evidence="6" id="KW-1185">Reference proteome</keyword>
<evidence type="ECO:0000256" key="2">
    <source>
        <dbReference type="SAM" id="MobiDB-lite"/>
    </source>
</evidence>
<dbReference type="Proteomes" id="UP000466848">
    <property type="component" value="Chromosome"/>
</dbReference>
<protein>
    <submittedName>
        <fullName evidence="5">Polysaccharide deacetylase family protein</fullName>
    </submittedName>
</protein>
<dbReference type="InterPro" id="IPR051398">
    <property type="entry name" value="Polysacch_Deacetylase"/>
</dbReference>
<dbReference type="InterPro" id="IPR002509">
    <property type="entry name" value="NODB_dom"/>
</dbReference>
<feature type="domain" description="NodB homology" evidence="4">
    <location>
        <begin position="127"/>
        <end position="315"/>
    </location>
</feature>
<dbReference type="EMBL" id="CP048649">
    <property type="protein sequence ID" value="QIB69240.1"/>
    <property type="molecule type" value="Genomic_DNA"/>
</dbReference>
<feature type="region of interest" description="Disordered" evidence="2">
    <location>
        <begin position="38"/>
        <end position="61"/>
    </location>
</feature>
<dbReference type="GO" id="GO:0016810">
    <property type="term" value="F:hydrolase activity, acting on carbon-nitrogen (but not peptide) bonds"/>
    <property type="evidence" value="ECO:0007669"/>
    <property type="project" value="InterPro"/>
</dbReference>
<dbReference type="PROSITE" id="PS51677">
    <property type="entry name" value="NODB"/>
    <property type="match status" value="1"/>
</dbReference>
<dbReference type="PANTHER" id="PTHR34216">
    <property type="match status" value="1"/>
</dbReference>
<keyword evidence="3" id="KW-0812">Transmembrane</keyword>
<evidence type="ECO:0000313" key="6">
    <source>
        <dbReference type="Proteomes" id="UP000466848"/>
    </source>
</evidence>
<keyword evidence="3" id="KW-1133">Transmembrane helix</keyword>
<dbReference type="Pfam" id="PF01522">
    <property type="entry name" value="Polysacc_deac_1"/>
    <property type="match status" value="1"/>
</dbReference>
<feature type="compositionally biased region" description="Polar residues" evidence="2">
    <location>
        <begin position="38"/>
        <end position="57"/>
    </location>
</feature>
<feature type="transmembrane region" description="Helical" evidence="3">
    <location>
        <begin position="6"/>
        <end position="27"/>
    </location>
</feature>
<sequence>MHFRKFIWPGIWVSLALAVIFLSFSIFNQLYISPPRAGTSQAQHSSSEMENNDTPSGKSGDEVQDTIALPIIMYHGLVKDPSQQNQYFISPDRFEQDLAYLQEQGYSTVTMKQLINYVHQGTPLPEKPIVLTFDDGFYNNYLYAFPLLKQYDEKAVISILGSQTDRYSLIKINNSYYSYLTWNQINEMILSGHVEIQNHTYDMHTYDQGRKGCSEKSGESTTAYREKMLEDVGLLQQKITDYTGTTPNTIAYPFGYYSKESEAVIKEMGFQASLTCSQKVNKISRDPNSLYRLGRFLRPPDKSSASFFKDILKDT</sequence>
<keyword evidence="3" id="KW-0472">Membrane</keyword>
<evidence type="ECO:0000256" key="3">
    <source>
        <dbReference type="SAM" id="Phobius"/>
    </source>
</evidence>
<proteinExistence type="predicted"/>
<keyword evidence="1" id="KW-0732">Signal</keyword>
<dbReference type="KEGG" id="abut:Ami103574_07835"/>
<dbReference type="InterPro" id="IPR011330">
    <property type="entry name" value="Glyco_hydro/deAcase_b/a-brl"/>
</dbReference>
<name>A0A858BWG4_9FIRM</name>
<evidence type="ECO:0000259" key="4">
    <source>
        <dbReference type="PROSITE" id="PS51677"/>
    </source>
</evidence>
<dbReference type="Gene3D" id="3.20.20.370">
    <property type="entry name" value="Glycoside hydrolase/deacetylase"/>
    <property type="match status" value="1"/>
</dbReference>
<dbReference type="GO" id="GO:0005975">
    <property type="term" value="P:carbohydrate metabolic process"/>
    <property type="evidence" value="ECO:0007669"/>
    <property type="project" value="InterPro"/>
</dbReference>
<dbReference type="SUPFAM" id="SSF88713">
    <property type="entry name" value="Glycoside hydrolase/deacetylase"/>
    <property type="match status" value="1"/>
</dbReference>
<dbReference type="PANTHER" id="PTHR34216:SF7">
    <property type="entry name" value="POLY-BETA-1,6-N-ACETYL-D-GLUCOSAMINE N-DEACETYLASE"/>
    <property type="match status" value="1"/>
</dbReference>
<dbReference type="RefSeq" id="WP_163066324.1">
    <property type="nucleotide sequence ID" value="NZ_CP048649.1"/>
</dbReference>
<accession>A0A858BWG4</accession>
<gene>
    <name evidence="5" type="ORF">Ami103574_07835</name>
</gene>
<organism evidence="5 6">
    <name type="scientific">Aminipila butyrica</name>
    <dbReference type="NCBI Taxonomy" id="433296"/>
    <lineage>
        <taxon>Bacteria</taxon>
        <taxon>Bacillati</taxon>
        <taxon>Bacillota</taxon>
        <taxon>Clostridia</taxon>
        <taxon>Peptostreptococcales</taxon>
        <taxon>Anaerovoracaceae</taxon>
        <taxon>Aminipila</taxon>
    </lineage>
</organism>